<evidence type="ECO:0000313" key="8">
    <source>
        <dbReference type="Proteomes" id="UP001183615"/>
    </source>
</evidence>
<name>A0ABU2S1Q7_9ACTN</name>
<evidence type="ECO:0000256" key="2">
    <source>
        <dbReference type="ARBA" id="ARBA00005695"/>
    </source>
</evidence>
<feature type="region of interest" description="Disordered" evidence="5">
    <location>
        <begin position="1"/>
        <end position="21"/>
    </location>
</feature>
<dbReference type="Pfam" id="PF00496">
    <property type="entry name" value="SBP_bac_5"/>
    <property type="match status" value="1"/>
</dbReference>
<organism evidence="7 8">
    <name type="scientific">Streptomyces johnsoniae</name>
    <dbReference type="NCBI Taxonomy" id="3075532"/>
    <lineage>
        <taxon>Bacteria</taxon>
        <taxon>Bacillati</taxon>
        <taxon>Actinomycetota</taxon>
        <taxon>Actinomycetes</taxon>
        <taxon>Kitasatosporales</taxon>
        <taxon>Streptomycetaceae</taxon>
        <taxon>Streptomyces</taxon>
    </lineage>
</organism>
<dbReference type="PANTHER" id="PTHR30290:SF10">
    <property type="entry name" value="PERIPLASMIC OLIGOPEPTIDE-BINDING PROTEIN-RELATED"/>
    <property type="match status" value="1"/>
</dbReference>
<comment type="caution">
    <text evidence="7">The sequence shown here is derived from an EMBL/GenBank/DDBJ whole genome shotgun (WGS) entry which is preliminary data.</text>
</comment>
<dbReference type="InterPro" id="IPR039424">
    <property type="entry name" value="SBP_5"/>
</dbReference>
<feature type="compositionally biased region" description="Pro residues" evidence="5">
    <location>
        <begin position="1"/>
        <end position="11"/>
    </location>
</feature>
<comment type="similarity">
    <text evidence="2">Belongs to the bacterial solute-binding protein 5 family.</text>
</comment>
<reference evidence="8" key="1">
    <citation type="submission" date="2023-07" db="EMBL/GenBank/DDBJ databases">
        <title>30 novel species of actinomycetes from the DSMZ collection.</title>
        <authorList>
            <person name="Nouioui I."/>
        </authorList>
    </citation>
    <scope>NUCLEOTIDE SEQUENCE [LARGE SCALE GENOMIC DNA]</scope>
    <source>
        <strain evidence="8">DSM 41886</strain>
    </source>
</reference>
<dbReference type="PIRSF" id="PIRSF002741">
    <property type="entry name" value="MppA"/>
    <property type="match status" value="1"/>
</dbReference>
<keyword evidence="3" id="KW-0813">Transport</keyword>
<dbReference type="InterPro" id="IPR030678">
    <property type="entry name" value="Peptide/Ni-bd"/>
</dbReference>
<comment type="subcellular location">
    <subcellularLocation>
        <location evidence="1">Cell envelope</location>
    </subcellularLocation>
</comment>
<evidence type="ECO:0000313" key="7">
    <source>
        <dbReference type="EMBL" id="MDT0442929.1"/>
    </source>
</evidence>
<evidence type="ECO:0000256" key="3">
    <source>
        <dbReference type="ARBA" id="ARBA00022448"/>
    </source>
</evidence>
<evidence type="ECO:0000256" key="4">
    <source>
        <dbReference type="ARBA" id="ARBA00022729"/>
    </source>
</evidence>
<dbReference type="RefSeq" id="WP_311617306.1">
    <property type="nucleotide sequence ID" value="NZ_JAVREV010000004.1"/>
</dbReference>
<feature type="domain" description="Solute-binding protein family 5" evidence="6">
    <location>
        <begin position="98"/>
        <end position="463"/>
    </location>
</feature>
<dbReference type="InterPro" id="IPR000914">
    <property type="entry name" value="SBP_5_dom"/>
</dbReference>
<evidence type="ECO:0000256" key="5">
    <source>
        <dbReference type="SAM" id="MobiDB-lite"/>
    </source>
</evidence>
<evidence type="ECO:0000259" key="6">
    <source>
        <dbReference type="Pfam" id="PF00496"/>
    </source>
</evidence>
<dbReference type="Gene3D" id="3.10.105.10">
    <property type="entry name" value="Dipeptide-binding Protein, Domain 3"/>
    <property type="match status" value="1"/>
</dbReference>
<proteinExistence type="inferred from homology"/>
<dbReference type="EMBL" id="JAVREV010000004">
    <property type="protein sequence ID" value="MDT0442929.1"/>
    <property type="molecule type" value="Genomic_DNA"/>
</dbReference>
<keyword evidence="4" id="KW-0732">Signal</keyword>
<protein>
    <submittedName>
        <fullName evidence="7">ABC transporter substrate-binding protein</fullName>
    </submittedName>
</protein>
<accession>A0ABU2S1Q7</accession>
<dbReference type="SUPFAM" id="SSF53850">
    <property type="entry name" value="Periplasmic binding protein-like II"/>
    <property type="match status" value="1"/>
</dbReference>
<dbReference type="Gene3D" id="3.40.190.10">
    <property type="entry name" value="Periplasmic binding protein-like II"/>
    <property type="match status" value="1"/>
</dbReference>
<evidence type="ECO:0000256" key="1">
    <source>
        <dbReference type="ARBA" id="ARBA00004196"/>
    </source>
</evidence>
<dbReference type="PANTHER" id="PTHR30290">
    <property type="entry name" value="PERIPLASMIC BINDING COMPONENT OF ABC TRANSPORTER"/>
    <property type="match status" value="1"/>
</dbReference>
<gene>
    <name evidence="7" type="ORF">RM779_10010</name>
</gene>
<sequence length="549" mass="57700">MTHPAGGPPPRAAARRERPLRERATPVALPLACGLLAVLSLGRHLGSEDASALDERVVVGTTEEIAAVDPAAGGGPGSAVLLDNVFQSLLAFPPGRTEPQPDAAEKCGFTDRVSRRFTCTLRDDLTFTSGERLTAAAVKFSFDRTLRIDAPGGPAALLSSIDRIETPDEETVTFHLGRPDATFPQKIASAVGAIVDPGAYPADALRADGGATGSGPYRLERLTGNEAVLSLNADYRGPAVARNTGVTLRLFHGDRAALRAALAAGEVHVARGLGSADLADLEPPAAADGGGPKTVDGTGAAALHLAFNLDDPVAGRPGVRRAVAHLVDRAALIEDVRPRTAEPLYSVIPAGIPGHTPSFLDAYGDEPRRDRAEAALREAGITEPVALTLWITLDRHGPETEAAFEHLAARLNASGLFDAQVTSVAADTFEQGVADSSFGAFAHGRAPQYPDADAYTVPYFGTGGLLTGGYAAPRVTEELIPRTERQGDRGATAEDFAELQDIVAEDVPLVPLWQSRQYAVAGESVTGLPWALDRTDVFRLWEIARTPQD</sequence>
<keyword evidence="8" id="KW-1185">Reference proteome</keyword>
<dbReference type="Proteomes" id="UP001183615">
    <property type="component" value="Unassembled WGS sequence"/>
</dbReference>